<sequence>MSQSDDEWLVDVEGPNVVVTVKSGSQTERRVLGQHQTRVLREQLRLADLLARRNRWVSGSVPSPIEDAAGDFSISGVRVQPATLDGPAPRPTVPADDDADSGELLEQMREERGRAIDGSEDDDAQADVRARRLEAIRLTSGALDEVAKAYAEGLAPLDDDDAWARSARAGMAFPGRWEIRAEGNGVFFSVPGSAVDGEFHLTSSEALAVGVLMIQVSQRQWAEKRLNDSQLRELQSRLLRVTRYEELLEVIGRGWNEMASQSASSDAYEIRIVPSPAQGNDIFEAWHSSKPTPLVSALAFRGAWLLYVDPEVAEVVHDPVSFTGMKIESRLAALDWVDTFAQRYVSVAESIPRTTGRDDEAPDSDLETDAGDQG</sequence>
<protein>
    <submittedName>
        <fullName evidence="2">Uncharacterized protein</fullName>
    </submittedName>
</protein>
<evidence type="ECO:0000313" key="2">
    <source>
        <dbReference type="EMBL" id="BBZ19041.1"/>
    </source>
</evidence>
<dbReference type="AlphaFoldDB" id="A0A7I7WR57"/>
<feature type="region of interest" description="Disordered" evidence="1">
    <location>
        <begin position="80"/>
        <end position="101"/>
    </location>
</feature>
<reference evidence="2 3" key="1">
    <citation type="journal article" date="2019" name="Emerg. Microbes Infect.">
        <title>Comprehensive subspecies identification of 175 nontuberculous mycobacteria species based on 7547 genomic profiles.</title>
        <authorList>
            <person name="Matsumoto Y."/>
            <person name="Kinjo T."/>
            <person name="Motooka D."/>
            <person name="Nabeya D."/>
            <person name="Jung N."/>
            <person name="Uechi K."/>
            <person name="Horii T."/>
            <person name="Iida T."/>
            <person name="Fujita J."/>
            <person name="Nakamura S."/>
        </authorList>
    </citation>
    <scope>NUCLEOTIDE SEQUENCE [LARGE SCALE GENOMIC DNA]</scope>
    <source>
        <strain evidence="2 3">JCM 12688</strain>
    </source>
</reference>
<accession>A0A7I7WR57</accession>
<organism evidence="2 3">
    <name type="scientific">Mycolicibacterium gadium</name>
    <name type="common">Mycobacterium gadium</name>
    <dbReference type="NCBI Taxonomy" id="1794"/>
    <lineage>
        <taxon>Bacteria</taxon>
        <taxon>Bacillati</taxon>
        <taxon>Actinomycetota</taxon>
        <taxon>Actinomycetes</taxon>
        <taxon>Mycobacteriales</taxon>
        <taxon>Mycobacteriaceae</taxon>
        <taxon>Mycolicibacterium</taxon>
    </lineage>
</organism>
<dbReference type="Proteomes" id="UP000466187">
    <property type="component" value="Chromosome"/>
</dbReference>
<dbReference type="RefSeq" id="WP_163687756.1">
    <property type="nucleotide sequence ID" value="NZ_AP022608.1"/>
</dbReference>
<dbReference type="KEGG" id="mgad:MGAD_33760"/>
<name>A0A7I7WR57_MYCGU</name>
<gene>
    <name evidence="2" type="ORF">MGAD_33760</name>
</gene>
<evidence type="ECO:0000313" key="3">
    <source>
        <dbReference type="Proteomes" id="UP000466187"/>
    </source>
</evidence>
<feature type="region of interest" description="Disordered" evidence="1">
    <location>
        <begin position="352"/>
        <end position="374"/>
    </location>
</feature>
<proteinExistence type="predicted"/>
<feature type="compositionally biased region" description="Acidic residues" evidence="1">
    <location>
        <begin position="360"/>
        <end position="374"/>
    </location>
</feature>
<dbReference type="EMBL" id="AP022608">
    <property type="protein sequence ID" value="BBZ19041.1"/>
    <property type="molecule type" value="Genomic_DNA"/>
</dbReference>
<evidence type="ECO:0000256" key="1">
    <source>
        <dbReference type="SAM" id="MobiDB-lite"/>
    </source>
</evidence>